<dbReference type="SMART" id="SM00028">
    <property type="entry name" value="TPR"/>
    <property type="match status" value="3"/>
</dbReference>
<protein>
    <submittedName>
        <fullName evidence="7">Tetratricopeptide repeat 39C</fullName>
    </submittedName>
</protein>
<dbReference type="SMART" id="SM00179">
    <property type="entry name" value="EGF_CA"/>
    <property type="match status" value="5"/>
</dbReference>
<keyword evidence="4 6" id="KW-1015">Disulfide bond</keyword>
<dbReference type="EMBL" id="CACRXK020006277">
    <property type="protein sequence ID" value="CAB4008930.1"/>
    <property type="molecule type" value="Genomic_DNA"/>
</dbReference>
<dbReference type="InterPro" id="IPR000742">
    <property type="entry name" value="EGF"/>
</dbReference>
<comment type="caution">
    <text evidence="7">The sequence shown here is derived from an EMBL/GenBank/DDBJ whole genome shotgun (WGS) entry which is preliminary data.</text>
</comment>
<dbReference type="Gene3D" id="2.10.25.10">
    <property type="entry name" value="Laminin"/>
    <property type="match status" value="6"/>
</dbReference>
<name>A0A7D9EH69_PARCT</name>
<feature type="disulfide bond" evidence="6">
    <location>
        <begin position="778"/>
        <end position="787"/>
    </location>
</feature>
<accession>A0A7D9EH69</accession>
<feature type="disulfide bond" evidence="6">
    <location>
        <begin position="739"/>
        <end position="748"/>
    </location>
</feature>
<dbReference type="OrthoDB" id="2154985at2759"/>
<dbReference type="SUPFAM" id="SSF48452">
    <property type="entry name" value="TPR-like"/>
    <property type="match status" value="1"/>
</dbReference>
<dbReference type="InterPro" id="IPR019734">
    <property type="entry name" value="TPR_rpt"/>
</dbReference>
<dbReference type="PANTHER" id="PTHR31859">
    <property type="entry name" value="TETRATRICOPEPTIDE REPEAT PROTEIN 39 FAMILY MEMBER"/>
    <property type="match status" value="1"/>
</dbReference>
<dbReference type="Pfam" id="PF00008">
    <property type="entry name" value="EGF"/>
    <property type="match status" value="2"/>
</dbReference>
<proteinExistence type="predicted"/>
<dbReference type="Gene3D" id="1.25.40.10">
    <property type="entry name" value="Tetratricopeptide repeat domain"/>
    <property type="match status" value="1"/>
</dbReference>
<keyword evidence="2" id="KW-0732">Signal</keyword>
<sequence length="877" mass="98300">MGSMFAEEDYIMVRCSVEILLNNGCLAARKYLVDKRNKSSLLNSASSFVEFLSSLLTLDETHIDEAISCLKETQRYCITQRNILKQEKCSADDLRLLMNEIFSTDAELYMAILSILKQGLKDYVKGAFLIRKSWKQYKRNYDKILKIGGPFLNLNGNSEYQLCHLHENNPEVLSNVEQETVNSDVSSCSCYNVETKTVSSHALHEVQAAIAFGYGLFNLVVSLTPPKVLQLVQFFGFHGNQELGLSCLKYVCASQNVKAELSRLGLLWYHAIIRPMYAFDDNDVECGLEEASQLLQGLQENLLLSPVALYFEGLLFRCKGNFSDATRSLNLALEKPLAYKEMIMFCDYEIGWCHLLEMQWDLAIQAFIKVKDVTRWSQCFYVYLIGVLHGVQGNTNEAVIYFRYVPSLVKRKTPLAVFLIRKATCCVQAPPNDAESLVLLLEIIYLWECLPTCSSVTLSCLLQGLEKTVKDDFVALKLFLTAYVLHRLGRLTQAIECYKEAMTAGENIVGDKHVLPFAAYELGIISAKISQFDKGQEFLRKAKETCSGYDFENRLKLKIDIAMKKMEERAKKELVTSDSSGNNGVCVNLDEKTYDCRCSPKYTGPNCESGCSKFFLIQLQQFLLARLRCVPNPCKHGGVCFESRQTFRCVCRKMFTGKDCSKRVVIHDKCTPNPCKYNGVCRTSEDGKRAFCKCPTYKFKAPFCVDNPCSAKPCRNNATCFNVSVSLLTQNDRSYGCRCAIGFTGSKCEIKLPDPCLRNPCRNGGVCKPSKGVAVCHCKSGYVRPYCLRPPPGVSKCYPNPCLYAGECVEKGGGYHCKCKKHFTGTHCQILMDDCKDCNSKFAHCFRGKCVCKPGYVGDGKTCVPALSGKCSACAGQ</sequence>
<evidence type="ECO:0000256" key="2">
    <source>
        <dbReference type="ARBA" id="ARBA00022729"/>
    </source>
</evidence>
<dbReference type="InterPro" id="IPR019412">
    <property type="entry name" value="IML2/TPR_39"/>
</dbReference>
<evidence type="ECO:0000313" key="7">
    <source>
        <dbReference type="EMBL" id="CAB4008930.1"/>
    </source>
</evidence>
<dbReference type="PROSITE" id="PS50026">
    <property type="entry name" value="EGF_3"/>
    <property type="match status" value="5"/>
</dbReference>
<dbReference type="PROSITE" id="PS01186">
    <property type="entry name" value="EGF_2"/>
    <property type="match status" value="2"/>
</dbReference>
<evidence type="ECO:0000256" key="5">
    <source>
        <dbReference type="ARBA" id="ARBA00023180"/>
    </source>
</evidence>
<dbReference type="InterPro" id="IPR011990">
    <property type="entry name" value="TPR-like_helical_dom_sf"/>
</dbReference>
<dbReference type="CDD" id="cd00054">
    <property type="entry name" value="EGF_CA"/>
    <property type="match status" value="4"/>
</dbReference>
<dbReference type="PANTHER" id="PTHR31859:SF1">
    <property type="entry name" value="TETRATRICOPEPTIDE REPEAT PROTEIN 39C"/>
    <property type="match status" value="1"/>
</dbReference>
<dbReference type="PROSITE" id="PS00022">
    <property type="entry name" value="EGF_1"/>
    <property type="match status" value="4"/>
</dbReference>
<dbReference type="SUPFAM" id="SSF57196">
    <property type="entry name" value="EGF/Laminin"/>
    <property type="match status" value="5"/>
</dbReference>
<organism evidence="7 8">
    <name type="scientific">Paramuricea clavata</name>
    <name type="common">Red gorgonian</name>
    <name type="synonym">Violescent sea-whip</name>
    <dbReference type="NCBI Taxonomy" id="317549"/>
    <lineage>
        <taxon>Eukaryota</taxon>
        <taxon>Metazoa</taxon>
        <taxon>Cnidaria</taxon>
        <taxon>Anthozoa</taxon>
        <taxon>Octocorallia</taxon>
        <taxon>Malacalcyonacea</taxon>
        <taxon>Plexauridae</taxon>
        <taxon>Paramuricea</taxon>
    </lineage>
</organism>
<evidence type="ECO:0000256" key="3">
    <source>
        <dbReference type="ARBA" id="ARBA00022737"/>
    </source>
</evidence>
<evidence type="ECO:0000256" key="1">
    <source>
        <dbReference type="ARBA" id="ARBA00022536"/>
    </source>
</evidence>
<keyword evidence="8" id="KW-1185">Reference proteome</keyword>
<comment type="caution">
    <text evidence="6">Lacks conserved residue(s) required for the propagation of feature annotation.</text>
</comment>
<feature type="disulfide bond" evidence="6">
    <location>
        <begin position="651"/>
        <end position="660"/>
    </location>
</feature>
<reference evidence="7" key="1">
    <citation type="submission" date="2020-04" db="EMBL/GenBank/DDBJ databases">
        <authorList>
            <person name="Alioto T."/>
            <person name="Alioto T."/>
            <person name="Gomez Garrido J."/>
        </authorList>
    </citation>
    <scope>NUCLEOTIDE SEQUENCE</scope>
    <source>
        <strain evidence="7">A484AB</strain>
    </source>
</reference>
<feature type="disulfide bond" evidence="6">
    <location>
        <begin position="819"/>
        <end position="828"/>
    </location>
</feature>
<dbReference type="Proteomes" id="UP001152795">
    <property type="component" value="Unassembled WGS sequence"/>
</dbReference>
<evidence type="ECO:0000256" key="6">
    <source>
        <dbReference type="PROSITE-ProRule" id="PRU00076"/>
    </source>
</evidence>
<evidence type="ECO:0000256" key="4">
    <source>
        <dbReference type="ARBA" id="ARBA00023157"/>
    </source>
</evidence>
<dbReference type="GO" id="GO:0060271">
    <property type="term" value="P:cilium assembly"/>
    <property type="evidence" value="ECO:0007669"/>
    <property type="project" value="TreeGrafter"/>
</dbReference>
<feature type="disulfide bond" evidence="6">
    <location>
        <begin position="598"/>
        <end position="607"/>
    </location>
</feature>
<keyword evidence="5" id="KW-0325">Glycoprotein</keyword>
<dbReference type="FunFam" id="2.10.25.10:FF:000173">
    <property type="entry name" value="Neurogenic locus notch protein 2"/>
    <property type="match status" value="1"/>
</dbReference>
<keyword evidence="3" id="KW-0677">Repeat</keyword>
<dbReference type="Pfam" id="PF10300">
    <property type="entry name" value="Iml2-TPR_39"/>
    <property type="match status" value="1"/>
</dbReference>
<evidence type="ECO:0000313" key="8">
    <source>
        <dbReference type="Proteomes" id="UP001152795"/>
    </source>
</evidence>
<keyword evidence="1 6" id="KW-0245">EGF-like domain</keyword>
<dbReference type="GO" id="GO:0005509">
    <property type="term" value="F:calcium ion binding"/>
    <property type="evidence" value="ECO:0007669"/>
    <property type="project" value="InterPro"/>
</dbReference>
<dbReference type="InterPro" id="IPR001881">
    <property type="entry name" value="EGF-like_Ca-bd_dom"/>
</dbReference>
<gene>
    <name evidence="7" type="ORF">PACLA_8A063297</name>
</gene>
<dbReference type="SMART" id="SM00181">
    <property type="entry name" value="EGF"/>
    <property type="match status" value="7"/>
</dbReference>
<dbReference type="AlphaFoldDB" id="A0A7D9EH69"/>